<evidence type="ECO:0000256" key="1">
    <source>
        <dbReference type="SAM" id="Phobius"/>
    </source>
</evidence>
<dbReference type="AlphaFoldDB" id="A0A2P6SFM4"/>
<name>A0A2P6SFM4_ROSCH</name>
<evidence type="ECO:0000313" key="3">
    <source>
        <dbReference type="Proteomes" id="UP000238479"/>
    </source>
</evidence>
<evidence type="ECO:0000313" key="2">
    <source>
        <dbReference type="EMBL" id="PRQ57481.1"/>
    </source>
</evidence>
<keyword evidence="1" id="KW-0812">Transmembrane</keyword>
<sequence length="50" mass="5704">MLIYLYSKGTNFAIFFSNNFFMFVCSGVIFGIDIDDSEVGILNSYLLYIS</sequence>
<reference evidence="2 3" key="1">
    <citation type="journal article" date="2018" name="Nat. Genet.">
        <title>The Rosa genome provides new insights in the design of modern roses.</title>
        <authorList>
            <person name="Bendahmane M."/>
        </authorList>
    </citation>
    <scope>NUCLEOTIDE SEQUENCE [LARGE SCALE GENOMIC DNA]</scope>
    <source>
        <strain evidence="3">cv. Old Blush</strain>
    </source>
</reference>
<feature type="transmembrane region" description="Helical" evidence="1">
    <location>
        <begin position="12"/>
        <end position="32"/>
    </location>
</feature>
<dbReference type="Gramene" id="PRQ57481">
    <property type="protein sequence ID" value="PRQ57481"/>
    <property type="gene ID" value="RchiOBHm_Chr1g0348811"/>
</dbReference>
<keyword evidence="3" id="KW-1185">Reference proteome</keyword>
<dbReference type="Proteomes" id="UP000238479">
    <property type="component" value="Chromosome 1"/>
</dbReference>
<organism evidence="2 3">
    <name type="scientific">Rosa chinensis</name>
    <name type="common">China rose</name>
    <dbReference type="NCBI Taxonomy" id="74649"/>
    <lineage>
        <taxon>Eukaryota</taxon>
        <taxon>Viridiplantae</taxon>
        <taxon>Streptophyta</taxon>
        <taxon>Embryophyta</taxon>
        <taxon>Tracheophyta</taxon>
        <taxon>Spermatophyta</taxon>
        <taxon>Magnoliopsida</taxon>
        <taxon>eudicotyledons</taxon>
        <taxon>Gunneridae</taxon>
        <taxon>Pentapetalae</taxon>
        <taxon>rosids</taxon>
        <taxon>fabids</taxon>
        <taxon>Rosales</taxon>
        <taxon>Rosaceae</taxon>
        <taxon>Rosoideae</taxon>
        <taxon>Rosoideae incertae sedis</taxon>
        <taxon>Rosa</taxon>
    </lineage>
</organism>
<keyword evidence="1" id="KW-1133">Transmembrane helix</keyword>
<accession>A0A2P6SFM4</accession>
<comment type="caution">
    <text evidence="2">The sequence shown here is derived from an EMBL/GenBank/DDBJ whole genome shotgun (WGS) entry which is preliminary data.</text>
</comment>
<proteinExistence type="predicted"/>
<dbReference type="EMBL" id="PDCK01000039">
    <property type="protein sequence ID" value="PRQ57481.1"/>
    <property type="molecule type" value="Genomic_DNA"/>
</dbReference>
<gene>
    <name evidence="2" type="ORF">RchiOBHm_Chr1g0348811</name>
</gene>
<keyword evidence="1" id="KW-0472">Membrane</keyword>
<protein>
    <submittedName>
        <fullName evidence="2">Uncharacterized protein</fullName>
    </submittedName>
</protein>